<evidence type="ECO:0000256" key="2">
    <source>
        <dbReference type="PIRSR" id="PIRSR002825-1"/>
    </source>
</evidence>
<evidence type="ECO:0000313" key="5">
    <source>
        <dbReference type="Proteomes" id="UP000004923"/>
    </source>
</evidence>
<dbReference type="GO" id="GO:0046872">
    <property type="term" value="F:metal ion binding"/>
    <property type="evidence" value="ECO:0007669"/>
    <property type="project" value="UniProtKB-KW"/>
</dbReference>
<dbReference type="Pfam" id="PF13343">
    <property type="entry name" value="SBP_bac_6"/>
    <property type="match status" value="1"/>
</dbReference>
<accession>E8LBI0</accession>
<name>E8LBI0_9FIRM</name>
<dbReference type="Gene3D" id="3.40.190.10">
    <property type="entry name" value="Periplasmic binding protein-like II"/>
    <property type="match status" value="2"/>
</dbReference>
<keyword evidence="2" id="KW-0479">Metal-binding</keyword>
<protein>
    <submittedName>
        <fullName evidence="4">ABC transporter, solute-binding protein</fullName>
    </submittedName>
</protein>
<feature type="chain" id="PRO_5038965398" evidence="3">
    <location>
        <begin position="23"/>
        <end position="343"/>
    </location>
</feature>
<dbReference type="AlphaFoldDB" id="E8LBI0"/>
<dbReference type="PANTHER" id="PTHR30006">
    <property type="entry name" value="THIAMINE-BINDING PERIPLASMIC PROTEIN-RELATED"/>
    <property type="match status" value="1"/>
</dbReference>
<dbReference type="RefSeq" id="WP_009144587.1">
    <property type="nucleotide sequence ID" value="NZ_GL830848.1"/>
</dbReference>
<dbReference type="SUPFAM" id="SSF53850">
    <property type="entry name" value="Periplasmic binding protein-like II"/>
    <property type="match status" value="1"/>
</dbReference>
<feature type="binding site" evidence="2">
    <location>
        <position position="231"/>
    </location>
    <ligand>
        <name>Fe cation</name>
        <dbReference type="ChEBI" id="CHEBI:24875"/>
    </ligand>
</feature>
<keyword evidence="2" id="KW-0408">Iron</keyword>
<dbReference type="eggNOG" id="COG1840">
    <property type="taxonomic scope" value="Bacteria"/>
</dbReference>
<evidence type="ECO:0000313" key="4">
    <source>
        <dbReference type="EMBL" id="EFY05866.1"/>
    </source>
</evidence>
<dbReference type="GO" id="GO:0015888">
    <property type="term" value="P:thiamine transport"/>
    <property type="evidence" value="ECO:0007669"/>
    <property type="project" value="TreeGrafter"/>
</dbReference>
<comment type="caution">
    <text evidence="4">The sequence shown here is derived from an EMBL/GenBank/DDBJ whole genome shotgun (WGS) entry which is preliminary data.</text>
</comment>
<sequence length="343" mass="37287">MAKKTSLWALLLVMLVTMLTAACGGGSGEKKAAPANDKKLIIYTSMKESLIKGIVEGFKKQNPDIDVDYQSAGAGKLMAKIAAERQSGKILSDVIWTSEVPDFYKMKDEGILEKYQSPVLKETVNPFNDYDGSFHAARLGTLGIIINTDKIKTAPTQWSDLLKPEYKNGFGIANPALSGTSYMSVALLEKQFGWKFFEDIKANGGRIGKGSGQVIDDTASGELVSSLAVDYITNAKIAKGAHLQMCYPPELLVVPSPVAIFKGTPKLDAAKKFVDYLLSKEAQTLVAKQGTIPVREDVEIPAKFNLPAPKAALEKSIKIDYKEAVKAKEDTIKKFSGIMQVKK</sequence>
<dbReference type="Proteomes" id="UP000004923">
    <property type="component" value="Unassembled WGS sequence"/>
</dbReference>
<dbReference type="HOGENOM" id="CLU_026974_0_0_9"/>
<dbReference type="InterPro" id="IPR026045">
    <property type="entry name" value="Ferric-bd"/>
</dbReference>
<organism evidence="4 5">
    <name type="scientific">Phascolarctobacterium succinatutens YIT 12067</name>
    <dbReference type="NCBI Taxonomy" id="626939"/>
    <lineage>
        <taxon>Bacteria</taxon>
        <taxon>Bacillati</taxon>
        <taxon>Bacillota</taxon>
        <taxon>Negativicutes</taxon>
        <taxon>Acidaminococcales</taxon>
        <taxon>Acidaminococcaceae</taxon>
        <taxon>Phascolarctobacterium</taxon>
    </lineage>
</organism>
<feature type="signal peptide" evidence="3">
    <location>
        <begin position="1"/>
        <end position="22"/>
    </location>
</feature>
<dbReference type="EMBL" id="AEVN01000006">
    <property type="protein sequence ID" value="EFY05866.1"/>
    <property type="molecule type" value="Genomic_DNA"/>
</dbReference>
<evidence type="ECO:0000256" key="3">
    <source>
        <dbReference type="SAM" id="SignalP"/>
    </source>
</evidence>
<dbReference type="GO" id="GO:0030975">
    <property type="term" value="F:thiamine binding"/>
    <property type="evidence" value="ECO:0007669"/>
    <property type="project" value="TreeGrafter"/>
</dbReference>
<proteinExistence type="predicted"/>
<dbReference type="PANTHER" id="PTHR30006:SF2">
    <property type="entry name" value="ABC TRANSPORTER SUBSTRATE-BINDING PROTEIN"/>
    <property type="match status" value="1"/>
</dbReference>
<keyword evidence="5" id="KW-1185">Reference proteome</keyword>
<evidence type="ECO:0000256" key="1">
    <source>
        <dbReference type="ARBA" id="ARBA00022729"/>
    </source>
</evidence>
<dbReference type="CDD" id="cd13547">
    <property type="entry name" value="PBP2_Fbp_like_2"/>
    <property type="match status" value="1"/>
</dbReference>
<dbReference type="PROSITE" id="PS51257">
    <property type="entry name" value="PROKAR_LIPOPROTEIN"/>
    <property type="match status" value="1"/>
</dbReference>
<keyword evidence="1 3" id="KW-0732">Signal</keyword>
<dbReference type="OrthoDB" id="9791045at2"/>
<dbReference type="PIRSF" id="PIRSF002825">
    <property type="entry name" value="CfbpA"/>
    <property type="match status" value="1"/>
</dbReference>
<reference evidence="4 5" key="1">
    <citation type="submission" date="2011-01" db="EMBL/GenBank/DDBJ databases">
        <authorList>
            <person name="Weinstock G."/>
            <person name="Sodergren E."/>
            <person name="Clifton S."/>
            <person name="Fulton L."/>
            <person name="Fulton B."/>
            <person name="Courtney L."/>
            <person name="Fronick C."/>
            <person name="Harrison M."/>
            <person name="Strong C."/>
            <person name="Farmer C."/>
            <person name="Delahaunty K."/>
            <person name="Markovic C."/>
            <person name="Hall O."/>
            <person name="Minx P."/>
            <person name="Tomlinson C."/>
            <person name="Mitreva M."/>
            <person name="Hou S."/>
            <person name="Chen J."/>
            <person name="Wollam A."/>
            <person name="Pepin K.H."/>
            <person name="Johnson M."/>
            <person name="Bhonagiri V."/>
            <person name="Zhang X."/>
            <person name="Suruliraj S."/>
            <person name="Warren W."/>
            <person name="Chinwalla A."/>
            <person name="Mardis E.R."/>
            <person name="Wilson R.K."/>
        </authorList>
    </citation>
    <scope>NUCLEOTIDE SEQUENCE [LARGE SCALE GENOMIC DNA]</scope>
    <source>
        <strain evidence="4 5">YIT 12067</strain>
    </source>
</reference>
<dbReference type="GO" id="GO:0030288">
    <property type="term" value="C:outer membrane-bounded periplasmic space"/>
    <property type="evidence" value="ECO:0007669"/>
    <property type="project" value="TreeGrafter"/>
</dbReference>
<gene>
    <name evidence="4" type="ORF">HMPREF9443_00191</name>
</gene>
<dbReference type="GO" id="GO:0030976">
    <property type="term" value="F:thiamine pyrophosphate binding"/>
    <property type="evidence" value="ECO:0007669"/>
    <property type="project" value="TreeGrafter"/>
</dbReference>